<evidence type="ECO:0000313" key="2">
    <source>
        <dbReference type="Proteomes" id="UP000239759"/>
    </source>
</evidence>
<dbReference type="AlphaFoldDB" id="A0AAP8QHZ6"/>
<name>A0AAP8QHZ6_BRELA</name>
<sequence>MMIVRPYVLTWENIKEESLEAVITIPRYSQILSFETSDQELIVNVLIDRDQTELHTVPIKLVQNGIDVSDLYDSKLIFNQTVRFNNKSYHIFCNEYI</sequence>
<evidence type="ECO:0000313" key="1">
    <source>
        <dbReference type="EMBL" id="PPB12954.1"/>
    </source>
</evidence>
<dbReference type="EMBL" id="PRKQ01000001">
    <property type="protein sequence ID" value="PPB12954.1"/>
    <property type="molecule type" value="Genomic_DNA"/>
</dbReference>
<gene>
    <name evidence="1" type="ORF">C4A77_00785</name>
</gene>
<organism evidence="1 2">
    <name type="scientific">Brevibacillus laterosporus</name>
    <name type="common">Bacillus laterosporus</name>
    <dbReference type="NCBI Taxonomy" id="1465"/>
    <lineage>
        <taxon>Bacteria</taxon>
        <taxon>Bacillati</taxon>
        <taxon>Bacillota</taxon>
        <taxon>Bacilli</taxon>
        <taxon>Bacillales</taxon>
        <taxon>Paenibacillaceae</taxon>
        <taxon>Brevibacillus</taxon>
    </lineage>
</organism>
<accession>A0AAP8QHZ6</accession>
<protein>
    <submittedName>
        <fullName evidence="1">Uncharacterized protein</fullName>
    </submittedName>
</protein>
<dbReference type="RefSeq" id="WP_104030355.1">
    <property type="nucleotide sequence ID" value="NZ_PRKQ01000001.1"/>
</dbReference>
<proteinExistence type="predicted"/>
<comment type="caution">
    <text evidence="1">The sequence shown here is derived from an EMBL/GenBank/DDBJ whole genome shotgun (WGS) entry which is preliminary data.</text>
</comment>
<reference evidence="1 2" key="1">
    <citation type="submission" date="2018-02" db="EMBL/GenBank/DDBJ databases">
        <title>Comparative analysis of genomes of three Brevibacillus laterosporus strains producers of potent antimicrobials isolated from silage.</title>
        <authorList>
            <person name="Kojic M."/>
            <person name="Miljkovic M."/>
            <person name="Studholme D."/>
            <person name="Filipic B."/>
        </authorList>
    </citation>
    <scope>NUCLEOTIDE SEQUENCE [LARGE SCALE GENOMIC DNA]</scope>
    <source>
        <strain evidence="1 2">BGSP11</strain>
    </source>
</reference>
<dbReference type="Proteomes" id="UP000239759">
    <property type="component" value="Unassembled WGS sequence"/>
</dbReference>